<dbReference type="EMBL" id="CAOQHR010000011">
    <property type="protein sequence ID" value="CAI6340986.1"/>
    <property type="molecule type" value="Genomic_DNA"/>
</dbReference>
<comment type="caution">
    <text evidence="1">The sequence shown here is derived from an EMBL/GenBank/DDBJ whole genome shotgun (WGS) entry which is preliminary data.</text>
</comment>
<gene>
    <name evidence="1" type="ORF">PDIGIT_LOCUS14174</name>
</gene>
<keyword evidence="2" id="KW-1185">Reference proteome</keyword>
<dbReference type="AlphaFoldDB" id="A0A9W4XWJ9"/>
<sequence length="51" mass="5921">MAEVNPPCPEYLLIIQYRGHVPHFFDILFPVLSKTHGIRYDQMLPPIEING</sequence>
<name>A0A9W4XWJ9_9PLEO</name>
<organism evidence="1 2">
    <name type="scientific">Periconia digitata</name>
    <dbReference type="NCBI Taxonomy" id="1303443"/>
    <lineage>
        <taxon>Eukaryota</taxon>
        <taxon>Fungi</taxon>
        <taxon>Dikarya</taxon>
        <taxon>Ascomycota</taxon>
        <taxon>Pezizomycotina</taxon>
        <taxon>Dothideomycetes</taxon>
        <taxon>Pleosporomycetidae</taxon>
        <taxon>Pleosporales</taxon>
        <taxon>Massarineae</taxon>
        <taxon>Periconiaceae</taxon>
        <taxon>Periconia</taxon>
    </lineage>
</organism>
<evidence type="ECO:0000313" key="1">
    <source>
        <dbReference type="EMBL" id="CAI6340986.1"/>
    </source>
</evidence>
<evidence type="ECO:0000313" key="2">
    <source>
        <dbReference type="Proteomes" id="UP001152607"/>
    </source>
</evidence>
<dbReference type="Proteomes" id="UP001152607">
    <property type="component" value="Unassembled WGS sequence"/>
</dbReference>
<protein>
    <submittedName>
        <fullName evidence="1">Uncharacterized protein</fullName>
    </submittedName>
</protein>
<proteinExistence type="predicted"/>
<reference evidence="1" key="1">
    <citation type="submission" date="2023-01" db="EMBL/GenBank/DDBJ databases">
        <authorList>
            <person name="Van Ghelder C."/>
            <person name="Rancurel C."/>
        </authorList>
    </citation>
    <scope>NUCLEOTIDE SEQUENCE</scope>
    <source>
        <strain evidence="1">CNCM I-4278</strain>
    </source>
</reference>
<accession>A0A9W4XWJ9</accession>